<dbReference type="Gene3D" id="3.30.420.40">
    <property type="match status" value="2"/>
</dbReference>
<dbReference type="PANTHER" id="PTHR42749:SF1">
    <property type="entry name" value="CELL SHAPE-DETERMINING PROTEIN MREB"/>
    <property type="match status" value="1"/>
</dbReference>
<organism evidence="4 5">
    <name type="scientific">Desulfobacter postgatei</name>
    <dbReference type="NCBI Taxonomy" id="2293"/>
    <lineage>
        <taxon>Bacteria</taxon>
        <taxon>Pseudomonadati</taxon>
        <taxon>Thermodesulfobacteriota</taxon>
        <taxon>Desulfobacteria</taxon>
        <taxon>Desulfobacterales</taxon>
        <taxon>Desulfobacteraceae</taxon>
        <taxon>Desulfobacter</taxon>
    </lineage>
</organism>
<dbReference type="PANTHER" id="PTHR42749">
    <property type="entry name" value="CELL SHAPE-DETERMINING PROTEIN MREB"/>
    <property type="match status" value="1"/>
</dbReference>
<keyword evidence="3" id="KW-0067">ATP-binding</keyword>
<evidence type="ECO:0000256" key="1">
    <source>
        <dbReference type="ARBA" id="ARBA00007381"/>
    </source>
</evidence>
<keyword evidence="2" id="KW-0547">Nucleotide-binding</keyword>
<dbReference type="EMBL" id="PDTI01000052">
    <property type="protein sequence ID" value="PIE62281.1"/>
    <property type="molecule type" value="Genomic_DNA"/>
</dbReference>
<evidence type="ECO:0000256" key="3">
    <source>
        <dbReference type="ARBA" id="ARBA00022840"/>
    </source>
</evidence>
<evidence type="ECO:0000256" key="2">
    <source>
        <dbReference type="ARBA" id="ARBA00022741"/>
    </source>
</evidence>
<evidence type="ECO:0000313" key="5">
    <source>
        <dbReference type="Proteomes" id="UP000231203"/>
    </source>
</evidence>
<dbReference type="SUPFAM" id="SSF53067">
    <property type="entry name" value="Actin-like ATPase domain"/>
    <property type="match status" value="2"/>
</dbReference>
<dbReference type="Proteomes" id="UP000231203">
    <property type="component" value="Unassembled WGS sequence"/>
</dbReference>
<dbReference type="InterPro" id="IPR013126">
    <property type="entry name" value="Hsp_70_fam"/>
</dbReference>
<dbReference type="GO" id="GO:0140662">
    <property type="term" value="F:ATP-dependent protein folding chaperone"/>
    <property type="evidence" value="ECO:0007669"/>
    <property type="project" value="InterPro"/>
</dbReference>
<protein>
    <submittedName>
        <fullName evidence="4">Nucleotide-binding protein</fullName>
    </submittedName>
</protein>
<evidence type="ECO:0000313" key="4">
    <source>
        <dbReference type="EMBL" id="PIE62281.1"/>
    </source>
</evidence>
<dbReference type="AlphaFoldDB" id="A0A2G6MQJ1"/>
<dbReference type="InterPro" id="IPR043129">
    <property type="entry name" value="ATPase_NBD"/>
</dbReference>
<dbReference type="PRINTS" id="PR00301">
    <property type="entry name" value="HEATSHOCK70"/>
</dbReference>
<dbReference type="Pfam" id="PF00012">
    <property type="entry name" value="HSP70"/>
    <property type="match status" value="1"/>
</dbReference>
<dbReference type="PROSITE" id="PS00297">
    <property type="entry name" value="HSP70_1"/>
    <property type="match status" value="1"/>
</dbReference>
<dbReference type="CDD" id="cd10170">
    <property type="entry name" value="ASKHA_NBD_HSP70"/>
    <property type="match status" value="1"/>
</dbReference>
<comment type="caution">
    <text evidence="4">The sequence shown here is derived from an EMBL/GenBank/DDBJ whole genome shotgun (WGS) entry which is preliminary data.</text>
</comment>
<sequence length="609" mass="67121">MKEGRYIVGIDLGTTNCVVAYSDMEAERAPKEMAKISLFRMPQLTGPGVVELRDSLPSFLYVKEAHERSSDALQLPWQEEETMTVAGEFARDRGAELPHKLIASAKSWLCNPAVDRETPILPWDATKEIEKLSPVHAACALLRHIKNAWNHEMAGDEDPSLCLENQSIYLTVPASFDAVARELTVKAAQLAGLEDIVLIEEPQSAFYAWIDKAGDDWRDHVEKGDLVLVCDIGGGTSDFSLIEVNEDADGLLNLERVAVGNHLLVGGDNLDLTLSYFLAAKLREKKQTLDAWQMRGLVHSCRKAKEALFSSQSTDEYPVTILGRGSGLIKGTIKERLKLEEVQQVVLDGFFPVCGLDDKPAASSATGMKEFGLSYESDPAITRHLAQFISSHTDDHGHPRLPTAVVFNGGVMKSALIRERILDVLTQWHNASGSEKIREIDAVDYDLSVAWGAAYYGQAARGEGIKIRGGLGMSYYMAIEAAMPAVPGLAMPTRALCIAPFGMEDGSQAESKDRLFNLVVGEKVTFDIMSSAHRHDDQLGDVIDNWEDMGITALTAIETRLEGKEGEFIPVTFEVKVTEIGTLEFWACARDDDRKWRLELNVRPKANGE</sequence>
<name>A0A2G6MQJ1_9BACT</name>
<comment type="similarity">
    <text evidence="1">Belongs to the heat shock protein 70 family.</text>
</comment>
<accession>A0A2G6MQJ1</accession>
<dbReference type="InterPro" id="IPR018181">
    <property type="entry name" value="Heat_shock_70_CS"/>
</dbReference>
<dbReference type="GO" id="GO:0005524">
    <property type="term" value="F:ATP binding"/>
    <property type="evidence" value="ECO:0007669"/>
    <property type="project" value="UniProtKB-KW"/>
</dbReference>
<proteinExistence type="inferred from homology"/>
<reference evidence="4 5" key="1">
    <citation type="submission" date="2017-10" db="EMBL/GenBank/DDBJ databases">
        <title>Novel microbial diversity and functional potential in the marine mammal oral microbiome.</title>
        <authorList>
            <person name="Dudek N.K."/>
            <person name="Sun C.L."/>
            <person name="Burstein D."/>
            <person name="Kantor R.S."/>
            <person name="Aliaga Goltsman D.S."/>
            <person name="Bik E.M."/>
            <person name="Thomas B.C."/>
            <person name="Banfield J.F."/>
            <person name="Relman D.A."/>
        </authorList>
    </citation>
    <scope>NUCLEOTIDE SEQUENCE [LARGE SCALE GENOMIC DNA]</scope>
    <source>
        <strain evidence="4">DOLJORAL78_47_202</strain>
    </source>
</reference>
<gene>
    <name evidence="4" type="ORF">CSA25_05985</name>
</gene>